<dbReference type="InterPro" id="IPR011527">
    <property type="entry name" value="ABC1_TM_dom"/>
</dbReference>
<dbReference type="GO" id="GO:0005524">
    <property type="term" value="F:ATP binding"/>
    <property type="evidence" value="ECO:0007669"/>
    <property type="project" value="UniProtKB-KW"/>
</dbReference>
<keyword evidence="8 10" id="KW-1133">Transmembrane helix</keyword>
<dbReference type="PANTHER" id="PTHR43394">
    <property type="entry name" value="ATP-DEPENDENT PERMEASE MDL1, MITOCHONDRIAL"/>
    <property type="match status" value="1"/>
</dbReference>
<dbReference type="GO" id="GO:0005886">
    <property type="term" value="C:plasma membrane"/>
    <property type="evidence" value="ECO:0007669"/>
    <property type="project" value="UniProtKB-SubCell"/>
</dbReference>
<organism evidence="13 14">
    <name type="scientific">Candidatus Phytoplasma oryzae</name>
    <dbReference type="NCBI Taxonomy" id="203274"/>
    <lineage>
        <taxon>Bacteria</taxon>
        <taxon>Bacillati</taxon>
        <taxon>Mycoplasmatota</taxon>
        <taxon>Mollicutes</taxon>
        <taxon>Acholeplasmatales</taxon>
        <taxon>Acholeplasmataceae</taxon>
        <taxon>Candidatus Phytoplasma</taxon>
        <taxon>16SrXI (Rice yellow dwarf group)</taxon>
    </lineage>
</organism>
<keyword evidence="5 10" id="KW-0812">Transmembrane</keyword>
<dbReference type="Pfam" id="PF00005">
    <property type="entry name" value="ABC_tran"/>
    <property type="match status" value="1"/>
</dbReference>
<evidence type="ECO:0000256" key="7">
    <source>
        <dbReference type="ARBA" id="ARBA00022840"/>
    </source>
</evidence>
<evidence type="ECO:0000256" key="1">
    <source>
        <dbReference type="ARBA" id="ARBA00004651"/>
    </source>
</evidence>
<dbReference type="InterPro" id="IPR003593">
    <property type="entry name" value="AAA+_ATPase"/>
</dbReference>
<name>A0A328ILW5_9MOLU</name>
<dbReference type="PANTHER" id="PTHR43394:SF1">
    <property type="entry name" value="ATP-BINDING CASSETTE SUB-FAMILY B MEMBER 10, MITOCHONDRIAL"/>
    <property type="match status" value="1"/>
</dbReference>
<evidence type="ECO:0000256" key="3">
    <source>
        <dbReference type="ARBA" id="ARBA00022448"/>
    </source>
</evidence>
<feature type="transmembrane region" description="Helical" evidence="10">
    <location>
        <begin position="282"/>
        <end position="302"/>
    </location>
</feature>
<evidence type="ECO:0000256" key="5">
    <source>
        <dbReference type="ARBA" id="ARBA00022692"/>
    </source>
</evidence>
<dbReference type="InterPro" id="IPR003439">
    <property type="entry name" value="ABC_transporter-like_ATP-bd"/>
</dbReference>
<reference evidence="13 14" key="1">
    <citation type="submission" date="2014-04" db="EMBL/GenBank/DDBJ databases">
        <title>Genome study of Napier grass stunt phytoplasma.</title>
        <authorList>
            <person name="Kawicha P."/>
            <person name="Dickinson M."/>
            <person name="Hodgetts J."/>
        </authorList>
    </citation>
    <scope>NUCLEOTIDE SEQUENCE [LARGE SCALE GENOMIC DNA]</scope>
    <source>
        <strain evidence="13 14">NGS-S10</strain>
    </source>
</reference>
<dbReference type="SMART" id="SM00382">
    <property type="entry name" value="AAA"/>
    <property type="match status" value="1"/>
</dbReference>
<evidence type="ECO:0000259" key="12">
    <source>
        <dbReference type="PROSITE" id="PS50929"/>
    </source>
</evidence>
<keyword evidence="3" id="KW-0813">Transport</keyword>
<keyword evidence="4" id="KW-1003">Cell membrane</keyword>
<dbReference type="Gene3D" id="3.40.50.300">
    <property type="entry name" value="P-loop containing nucleotide triphosphate hydrolases"/>
    <property type="match status" value="1"/>
</dbReference>
<evidence type="ECO:0000259" key="11">
    <source>
        <dbReference type="PROSITE" id="PS50893"/>
    </source>
</evidence>
<keyword evidence="14" id="KW-1185">Reference proteome</keyword>
<evidence type="ECO:0000256" key="8">
    <source>
        <dbReference type="ARBA" id="ARBA00022989"/>
    </source>
</evidence>
<feature type="transmembrane region" description="Helical" evidence="10">
    <location>
        <begin position="155"/>
        <end position="174"/>
    </location>
</feature>
<dbReference type="InterPro" id="IPR036640">
    <property type="entry name" value="ABC1_TM_sf"/>
</dbReference>
<dbReference type="Pfam" id="PF00664">
    <property type="entry name" value="ABC_membrane"/>
    <property type="match status" value="1"/>
</dbReference>
<dbReference type="GO" id="GO:0016887">
    <property type="term" value="F:ATP hydrolysis activity"/>
    <property type="evidence" value="ECO:0007669"/>
    <property type="project" value="InterPro"/>
</dbReference>
<dbReference type="Gene3D" id="1.20.1560.10">
    <property type="entry name" value="ABC transporter type 1, transmembrane domain"/>
    <property type="match status" value="1"/>
</dbReference>
<dbReference type="EMBL" id="JHUK01000001">
    <property type="protein sequence ID" value="RAM58037.1"/>
    <property type="molecule type" value="Genomic_DNA"/>
</dbReference>
<dbReference type="AlphaFoldDB" id="A0A328ILW5"/>
<dbReference type="CDD" id="cd18548">
    <property type="entry name" value="ABC_6TM_Tm287_like"/>
    <property type="match status" value="1"/>
</dbReference>
<feature type="transmembrane region" description="Helical" evidence="10">
    <location>
        <begin position="242"/>
        <end position="262"/>
    </location>
</feature>
<dbReference type="PROSITE" id="PS50893">
    <property type="entry name" value="ABC_TRANSPORTER_2"/>
    <property type="match status" value="1"/>
</dbReference>
<dbReference type="InterPro" id="IPR039421">
    <property type="entry name" value="Type_1_exporter"/>
</dbReference>
<evidence type="ECO:0000256" key="10">
    <source>
        <dbReference type="SAM" id="Phobius"/>
    </source>
</evidence>
<dbReference type="SUPFAM" id="SSF52540">
    <property type="entry name" value="P-loop containing nucleoside triphosphate hydrolases"/>
    <property type="match status" value="1"/>
</dbReference>
<evidence type="ECO:0000256" key="4">
    <source>
        <dbReference type="ARBA" id="ARBA00022475"/>
    </source>
</evidence>
<feature type="domain" description="ABC transporter" evidence="11">
    <location>
        <begin position="338"/>
        <end position="573"/>
    </location>
</feature>
<proteinExistence type="inferred from homology"/>
<feature type="transmembrane region" description="Helical" evidence="10">
    <location>
        <begin position="14"/>
        <end position="36"/>
    </location>
</feature>
<dbReference type="Proteomes" id="UP000249343">
    <property type="component" value="Unassembled WGS sequence"/>
</dbReference>
<feature type="transmembrane region" description="Helical" evidence="10">
    <location>
        <begin position="56"/>
        <end position="76"/>
    </location>
</feature>
<sequence length="581" mass="67063">MKMIFKYFFKYKKFVLLNIIAILLISCGEILIPYIIGKYVIDDNANYIKNNFSKIIFILSSLVILAFIGYLLINFCSAKISSLIFKELSSEIFSKIQKFSITQMHNTSISVLMNRSTNNIYQIMSFMTTFYKAAVISPVMLIISLVLIYFISIKIWFIVFATMPFFILMLFFLVKKNYHLSIKQQKEAEKINAIIRENIIGVKVIKSLNQEKYEENKFQKVNSKYSDLIIKFFTSMVSIEPLFYLLLNISIILTTGTGAILIKENFLNGTQLFKLGDLYNCLNAQYHVLFSILNFLLLFMMFPKTLICTKNIEKIINMNTDIENNSHKTKILKKIKTIEFKNVDFKYPNSNKLILKNINFKANFSELIAFVGATGSGKTTLINLIPRLIEPTQGKIKINGINIINYNIHKLREKIGFVPQKNILFKGTIFSNLLFGKETASEEEMLEKSKIAQVYEFIQSQKNQLKEKISELGLNLSGGQKQRLSLTRAFLKNPDVYIFDDSFSALDYKTDLAIRKTFFKQKKDSIVIIIAQRLNSILTADQIIVLEDGKIINIGKHEELMKKCKVYQNIAFSQKIKEVLQ</sequence>
<dbReference type="InterPro" id="IPR027417">
    <property type="entry name" value="P-loop_NTPase"/>
</dbReference>
<dbReference type="RefSeq" id="WP_066539941.1">
    <property type="nucleotide sequence ID" value="NZ_JHUK01000001.1"/>
</dbReference>
<dbReference type="GO" id="GO:0015421">
    <property type="term" value="F:ABC-type oligopeptide transporter activity"/>
    <property type="evidence" value="ECO:0007669"/>
    <property type="project" value="TreeGrafter"/>
</dbReference>
<comment type="similarity">
    <text evidence="2">Belongs to the ABC transporter superfamily.</text>
</comment>
<dbReference type="PROSITE" id="PS50929">
    <property type="entry name" value="ABC_TM1F"/>
    <property type="match status" value="1"/>
</dbReference>
<evidence type="ECO:0000313" key="14">
    <source>
        <dbReference type="Proteomes" id="UP000249343"/>
    </source>
</evidence>
<keyword evidence="9 10" id="KW-0472">Membrane</keyword>
<comment type="subcellular location">
    <subcellularLocation>
        <location evidence="1">Cell membrane</location>
        <topology evidence="1">Multi-pass membrane protein</topology>
    </subcellularLocation>
</comment>
<gene>
    <name evidence="13" type="ORF">DH96_00585</name>
</gene>
<dbReference type="PROSITE" id="PS51257">
    <property type="entry name" value="PROKAR_LIPOPROTEIN"/>
    <property type="match status" value="1"/>
</dbReference>
<dbReference type="SUPFAM" id="SSF90123">
    <property type="entry name" value="ABC transporter transmembrane region"/>
    <property type="match status" value="1"/>
</dbReference>
<evidence type="ECO:0000256" key="6">
    <source>
        <dbReference type="ARBA" id="ARBA00022741"/>
    </source>
</evidence>
<feature type="transmembrane region" description="Helical" evidence="10">
    <location>
        <begin position="130"/>
        <end position="149"/>
    </location>
</feature>
<feature type="domain" description="ABC transmembrane type-1" evidence="12">
    <location>
        <begin position="16"/>
        <end position="304"/>
    </location>
</feature>
<protein>
    <submittedName>
        <fullName evidence="13">Multidrug ABC transporter ATPase</fullName>
    </submittedName>
</protein>
<evidence type="ECO:0000256" key="9">
    <source>
        <dbReference type="ARBA" id="ARBA00023136"/>
    </source>
</evidence>
<evidence type="ECO:0000256" key="2">
    <source>
        <dbReference type="ARBA" id="ARBA00005417"/>
    </source>
</evidence>
<keyword evidence="6" id="KW-0547">Nucleotide-binding</keyword>
<dbReference type="FunFam" id="3.40.50.300:FF:000854">
    <property type="entry name" value="Multidrug ABC transporter ATP-binding protein"/>
    <property type="match status" value="1"/>
</dbReference>
<dbReference type="OrthoDB" id="383768at2"/>
<evidence type="ECO:0000313" key="13">
    <source>
        <dbReference type="EMBL" id="RAM58037.1"/>
    </source>
</evidence>
<accession>A0A328ILW5</accession>
<keyword evidence="7" id="KW-0067">ATP-binding</keyword>
<comment type="caution">
    <text evidence="13">The sequence shown here is derived from an EMBL/GenBank/DDBJ whole genome shotgun (WGS) entry which is preliminary data.</text>
</comment>